<evidence type="ECO:0008006" key="3">
    <source>
        <dbReference type="Google" id="ProtNLM"/>
    </source>
</evidence>
<name>A0ABS1SLH0_9MICO</name>
<evidence type="ECO:0000313" key="1">
    <source>
        <dbReference type="EMBL" id="MBL3688928.1"/>
    </source>
</evidence>
<dbReference type="EMBL" id="QYAD01000001">
    <property type="protein sequence ID" value="MBL3688928.1"/>
    <property type="molecule type" value="Genomic_DNA"/>
</dbReference>
<sequence length="126" mass="13662">MGNRNAVTIKDGVLVVIPRGIDKMWGFRRRIEVPLTRITEVAVEPAPLRVPTGWRGPGLDVGGKLSGTFHPKGERHYWNYSWGGPALTVAIAAGDPFDRLYLSVGDAEALCQELRAAVEAARPSAV</sequence>
<dbReference type="RefSeq" id="WP_202380922.1">
    <property type="nucleotide sequence ID" value="NZ_BAAAMA010000004.1"/>
</dbReference>
<proteinExistence type="predicted"/>
<organism evidence="1 2">
    <name type="scientific">Leucobacter chromiireducens subsp. chromiireducens</name>
    <dbReference type="NCBI Taxonomy" id="660067"/>
    <lineage>
        <taxon>Bacteria</taxon>
        <taxon>Bacillati</taxon>
        <taxon>Actinomycetota</taxon>
        <taxon>Actinomycetes</taxon>
        <taxon>Micrococcales</taxon>
        <taxon>Microbacteriaceae</taxon>
        <taxon>Leucobacter</taxon>
    </lineage>
</organism>
<keyword evidence="2" id="KW-1185">Reference proteome</keyword>
<protein>
    <recommendedName>
        <fullName evidence="3">Bacterial Pleckstrin homology domain-containing protein</fullName>
    </recommendedName>
</protein>
<accession>A0ABS1SLH0</accession>
<reference evidence="1 2" key="1">
    <citation type="submission" date="2018-09" db="EMBL/GenBank/DDBJ databases">
        <title>Comparative genomics of Leucobacter spp.</title>
        <authorList>
            <person name="Reis A.C."/>
            <person name="Kolvenbach B.A."/>
            <person name="Corvini P.F.X."/>
            <person name="Nunes O.C."/>
        </authorList>
    </citation>
    <scope>NUCLEOTIDE SEQUENCE [LARGE SCALE GENOMIC DNA]</scope>
    <source>
        <strain evidence="1 2">L-1</strain>
    </source>
</reference>
<dbReference type="Proteomes" id="UP001646141">
    <property type="component" value="Unassembled WGS sequence"/>
</dbReference>
<comment type="caution">
    <text evidence="1">The sequence shown here is derived from an EMBL/GenBank/DDBJ whole genome shotgun (WGS) entry which is preliminary data.</text>
</comment>
<gene>
    <name evidence="1" type="ORF">D3226_03005</name>
</gene>
<evidence type="ECO:0000313" key="2">
    <source>
        <dbReference type="Proteomes" id="UP001646141"/>
    </source>
</evidence>